<feature type="transmembrane region" description="Helical" evidence="1">
    <location>
        <begin position="12"/>
        <end position="39"/>
    </location>
</feature>
<dbReference type="EMBL" id="JAHLQT010017232">
    <property type="protein sequence ID" value="KAG7169343.1"/>
    <property type="molecule type" value="Genomic_DNA"/>
</dbReference>
<accession>A0A8J5MZ67</accession>
<sequence length="126" mass="14305">MENENGESWRRVLRLPVVVAMLSPLLLLADLALIAVFILQQNWHAVILLSVVLFCGAQAIYWYFRTKSILTTRQQVGRTLPLLFYSRYVNMFLNVSTGRGGEMEGGMVDGWMVQLAVEEVEVDIIT</sequence>
<evidence type="ECO:0000313" key="2">
    <source>
        <dbReference type="EMBL" id="KAG7169343.1"/>
    </source>
</evidence>
<dbReference type="Proteomes" id="UP000747542">
    <property type="component" value="Unassembled WGS sequence"/>
</dbReference>
<evidence type="ECO:0000256" key="1">
    <source>
        <dbReference type="SAM" id="Phobius"/>
    </source>
</evidence>
<protein>
    <submittedName>
        <fullName evidence="2">Uncharacterized protein</fullName>
    </submittedName>
</protein>
<evidence type="ECO:0000313" key="3">
    <source>
        <dbReference type="Proteomes" id="UP000747542"/>
    </source>
</evidence>
<name>A0A8J5MZ67_HOMAM</name>
<feature type="transmembrane region" description="Helical" evidence="1">
    <location>
        <begin position="45"/>
        <end position="64"/>
    </location>
</feature>
<keyword evidence="1" id="KW-0812">Transmembrane</keyword>
<keyword evidence="3" id="KW-1185">Reference proteome</keyword>
<reference evidence="2" key="1">
    <citation type="journal article" date="2021" name="Sci. Adv.">
        <title>The American lobster genome reveals insights on longevity, neural, and immune adaptations.</title>
        <authorList>
            <person name="Polinski J.M."/>
            <person name="Zimin A.V."/>
            <person name="Clark K.F."/>
            <person name="Kohn A.B."/>
            <person name="Sadowski N."/>
            <person name="Timp W."/>
            <person name="Ptitsyn A."/>
            <person name="Khanna P."/>
            <person name="Romanova D.Y."/>
            <person name="Williams P."/>
            <person name="Greenwood S.J."/>
            <person name="Moroz L.L."/>
            <person name="Walt D.R."/>
            <person name="Bodnar A.G."/>
        </authorList>
    </citation>
    <scope>NUCLEOTIDE SEQUENCE</scope>
    <source>
        <strain evidence="2">GMGI-L3</strain>
    </source>
</reference>
<keyword evidence="1" id="KW-1133">Transmembrane helix</keyword>
<organism evidence="2 3">
    <name type="scientific">Homarus americanus</name>
    <name type="common">American lobster</name>
    <dbReference type="NCBI Taxonomy" id="6706"/>
    <lineage>
        <taxon>Eukaryota</taxon>
        <taxon>Metazoa</taxon>
        <taxon>Ecdysozoa</taxon>
        <taxon>Arthropoda</taxon>
        <taxon>Crustacea</taxon>
        <taxon>Multicrustacea</taxon>
        <taxon>Malacostraca</taxon>
        <taxon>Eumalacostraca</taxon>
        <taxon>Eucarida</taxon>
        <taxon>Decapoda</taxon>
        <taxon>Pleocyemata</taxon>
        <taxon>Astacidea</taxon>
        <taxon>Nephropoidea</taxon>
        <taxon>Nephropidae</taxon>
        <taxon>Homarus</taxon>
    </lineage>
</organism>
<keyword evidence="1" id="KW-0472">Membrane</keyword>
<comment type="caution">
    <text evidence="2">The sequence shown here is derived from an EMBL/GenBank/DDBJ whole genome shotgun (WGS) entry which is preliminary data.</text>
</comment>
<gene>
    <name evidence="2" type="ORF">Hamer_G024310</name>
</gene>
<dbReference type="AlphaFoldDB" id="A0A8J5MZ67"/>
<proteinExistence type="predicted"/>